<dbReference type="SUPFAM" id="SSF56796">
    <property type="entry name" value="Dehydroquinate synthase-like"/>
    <property type="match status" value="1"/>
</dbReference>
<dbReference type="RefSeq" id="WP_149434242.1">
    <property type="nucleotide sequence ID" value="NZ_VTPX01000002.1"/>
</dbReference>
<dbReference type="InterPro" id="IPR016205">
    <property type="entry name" value="Glycerol_DH"/>
</dbReference>
<evidence type="ECO:0000256" key="7">
    <source>
        <dbReference type="ARBA" id="ARBA00049006"/>
    </source>
</evidence>
<feature type="binding site" evidence="10">
    <location>
        <begin position="93"/>
        <end position="97"/>
    </location>
    <ligand>
        <name>NAD(+)</name>
        <dbReference type="ChEBI" id="CHEBI:57540"/>
    </ligand>
</feature>
<dbReference type="EC" id="1.1.1.6" evidence="5"/>
<keyword evidence="1 8" id="KW-0479">Metal-binding</keyword>
<comment type="catalytic activity">
    <reaction evidence="7">
        <text>glycerol + NAD(+) = dihydroxyacetone + NADH + H(+)</text>
        <dbReference type="Rhea" id="RHEA:13769"/>
        <dbReference type="ChEBI" id="CHEBI:15378"/>
        <dbReference type="ChEBI" id="CHEBI:16016"/>
        <dbReference type="ChEBI" id="CHEBI:17754"/>
        <dbReference type="ChEBI" id="CHEBI:57540"/>
        <dbReference type="ChEBI" id="CHEBI:57945"/>
        <dbReference type="EC" id="1.1.1.6"/>
    </reaction>
</comment>
<accession>A0A640WGW8</accession>
<evidence type="ECO:0000313" key="12">
    <source>
        <dbReference type="EMBL" id="KAA0019641.1"/>
    </source>
</evidence>
<dbReference type="Proteomes" id="UP000466024">
    <property type="component" value="Unassembled WGS sequence"/>
</dbReference>
<proteinExistence type="predicted"/>
<dbReference type="Gene3D" id="3.40.50.1970">
    <property type="match status" value="1"/>
</dbReference>
<keyword evidence="3 10" id="KW-0520">NAD</keyword>
<dbReference type="AlphaFoldDB" id="A0A640WGW8"/>
<keyword evidence="13" id="KW-1185">Reference proteome</keyword>
<dbReference type="Gene3D" id="1.20.1090.10">
    <property type="entry name" value="Dehydroquinate synthase-like - alpha domain"/>
    <property type="match status" value="1"/>
</dbReference>
<keyword evidence="2" id="KW-0560">Oxidoreductase</keyword>
<dbReference type="CDD" id="cd08170">
    <property type="entry name" value="GlyDH"/>
    <property type="match status" value="1"/>
</dbReference>
<evidence type="ECO:0000259" key="11">
    <source>
        <dbReference type="Pfam" id="PF00465"/>
    </source>
</evidence>
<feature type="domain" description="Alcohol dehydrogenase iron-type/glycerol dehydrogenase GldA" evidence="11">
    <location>
        <begin position="8"/>
        <end position="154"/>
    </location>
</feature>
<dbReference type="PIRSF" id="PIRSF000112">
    <property type="entry name" value="Glycerol_dehydrogenase"/>
    <property type="match status" value="1"/>
</dbReference>
<dbReference type="NCBIfam" id="NF006941">
    <property type="entry name" value="PRK09423.1"/>
    <property type="match status" value="1"/>
</dbReference>
<feature type="binding site" evidence="8">
    <location>
        <position position="254"/>
    </location>
    <ligand>
        <name>glycerol</name>
        <dbReference type="ChEBI" id="CHEBI:17754"/>
    </ligand>
</feature>
<comment type="pathway">
    <text evidence="4">Polyol metabolism; glycerol fermentation; glycerone phosphate from glycerol (oxidative route): step 1/2.</text>
</comment>
<dbReference type="GO" id="GO:0005829">
    <property type="term" value="C:cytosol"/>
    <property type="evidence" value="ECO:0007669"/>
    <property type="project" value="TreeGrafter"/>
</dbReference>
<comment type="cofactor">
    <cofactor evidence="8">
        <name>Zn(2+)</name>
        <dbReference type="ChEBI" id="CHEBI:29105"/>
    </cofactor>
    <text evidence="8">Binds 1 zinc ion per subunit.</text>
</comment>
<dbReference type="GO" id="GO:0046872">
    <property type="term" value="F:metal ion binding"/>
    <property type="evidence" value="ECO:0007669"/>
    <property type="project" value="UniProtKB-KW"/>
</dbReference>
<sequence length="369" mass="39562">MITSAVFPGRYIQGREALNELGTHLANLGNAAILVVDPSIRQWMVPRVIEAISGEVRVESFDFSGEPVEYEMKRLSEMVAGKSCDIVIGVGGGKAIDTAKGGVHFGGGSRLVVVPTIVASDAPCSKNAVVYSAGHKVVGSLHCRSNPDLVIVDTQVIAAAPSRFLSAGIADGLATWFEARSSIAAGRRNFTGYRATRTAEAIARLCYETLISQGPLALSHCDNGWASPALEDVVEAATLMSTIGFESGGLASAHGFHQGVSEWKETHDLLHGEKVAFGLLASLFLTNESESVICETFEFCKSLRLPLTFAEIGVHDMTDDKLHVAVRRMMRPGECTFNEPIEYDEADYVIAMRAADQYGRVIHDVGVGC</sequence>
<evidence type="ECO:0000256" key="5">
    <source>
        <dbReference type="ARBA" id="ARBA00039147"/>
    </source>
</evidence>
<feature type="binding site" evidence="8">
    <location>
        <position position="271"/>
    </location>
    <ligand>
        <name>glycerol</name>
        <dbReference type="ChEBI" id="CHEBI:17754"/>
    </ligand>
</feature>
<evidence type="ECO:0000256" key="8">
    <source>
        <dbReference type="PIRSR" id="PIRSR000112-1"/>
    </source>
</evidence>
<dbReference type="InterPro" id="IPR001670">
    <property type="entry name" value="ADH_Fe/GldA"/>
</dbReference>
<feature type="binding site" evidence="10">
    <location>
        <position position="131"/>
    </location>
    <ligand>
        <name>NAD(+)</name>
        <dbReference type="ChEBI" id="CHEBI:57540"/>
    </ligand>
</feature>
<feature type="binding site" evidence="10">
    <location>
        <position position="37"/>
    </location>
    <ligand>
        <name>NAD(+)</name>
        <dbReference type="ChEBI" id="CHEBI:57540"/>
    </ligand>
</feature>
<feature type="binding site" evidence="10">
    <location>
        <position position="125"/>
    </location>
    <ligand>
        <name>NAD(+)</name>
        <dbReference type="ChEBI" id="CHEBI:57540"/>
    </ligand>
</feature>
<evidence type="ECO:0000256" key="3">
    <source>
        <dbReference type="ARBA" id="ARBA00023027"/>
    </source>
</evidence>
<evidence type="ECO:0000256" key="6">
    <source>
        <dbReference type="ARBA" id="ARBA00040132"/>
    </source>
</evidence>
<dbReference type="GO" id="GO:0008888">
    <property type="term" value="F:glycerol dehydrogenase (NAD+) activity"/>
    <property type="evidence" value="ECO:0007669"/>
    <property type="project" value="UniProtKB-EC"/>
</dbReference>
<dbReference type="EMBL" id="VTPX01000002">
    <property type="protein sequence ID" value="KAA0019641.1"/>
    <property type="molecule type" value="Genomic_DNA"/>
</dbReference>
<evidence type="ECO:0000313" key="13">
    <source>
        <dbReference type="Proteomes" id="UP000466024"/>
    </source>
</evidence>
<keyword evidence="8" id="KW-0862">Zinc</keyword>
<organism evidence="12 13">
    <name type="scientific">Salinicola corii</name>
    <dbReference type="NCBI Taxonomy" id="2606937"/>
    <lineage>
        <taxon>Bacteria</taxon>
        <taxon>Pseudomonadati</taxon>
        <taxon>Pseudomonadota</taxon>
        <taxon>Gammaproteobacteria</taxon>
        <taxon>Oceanospirillales</taxon>
        <taxon>Halomonadaceae</taxon>
        <taxon>Salinicola</taxon>
    </lineage>
</organism>
<evidence type="ECO:0000256" key="2">
    <source>
        <dbReference type="ARBA" id="ARBA00023002"/>
    </source>
</evidence>
<evidence type="ECO:0000256" key="9">
    <source>
        <dbReference type="PIRSR" id="PIRSR000112-2"/>
    </source>
</evidence>
<feature type="binding site" evidence="8">
    <location>
        <position position="171"/>
    </location>
    <ligand>
        <name>glycerol</name>
        <dbReference type="ChEBI" id="CHEBI:17754"/>
    </ligand>
</feature>
<protein>
    <recommendedName>
        <fullName evidence="6">Glycerol dehydrogenase</fullName>
        <ecNumber evidence="5">1.1.1.6</ecNumber>
    </recommendedName>
</protein>
<comment type="caution">
    <text evidence="12">The sequence shown here is derived from an EMBL/GenBank/DDBJ whole genome shotgun (WGS) entry which is preliminary data.</text>
</comment>
<evidence type="ECO:0000256" key="1">
    <source>
        <dbReference type="ARBA" id="ARBA00022723"/>
    </source>
</evidence>
<dbReference type="PANTHER" id="PTHR43616">
    <property type="entry name" value="GLYCEROL DEHYDROGENASE"/>
    <property type="match status" value="1"/>
</dbReference>
<gene>
    <name evidence="12" type="ORF">F0A16_04710</name>
</gene>
<evidence type="ECO:0000256" key="4">
    <source>
        <dbReference type="ARBA" id="ARBA00037918"/>
    </source>
</evidence>
<evidence type="ECO:0000256" key="10">
    <source>
        <dbReference type="PIRSR" id="PIRSR000112-3"/>
    </source>
</evidence>
<name>A0A640WGW8_9GAMM</name>
<dbReference type="Pfam" id="PF00465">
    <property type="entry name" value="Fe-ADH"/>
    <property type="match status" value="1"/>
</dbReference>
<reference evidence="12 13" key="1">
    <citation type="submission" date="2019-08" db="EMBL/GenBank/DDBJ databases">
        <title>Bioinformatics analysis of the strain L3 and L5.</title>
        <authorList>
            <person name="Li X."/>
        </authorList>
    </citation>
    <scope>NUCLEOTIDE SEQUENCE [LARGE SCALE GENOMIC DNA]</scope>
    <source>
        <strain evidence="12 13">L3</strain>
    </source>
</reference>
<dbReference type="PANTHER" id="PTHR43616:SF5">
    <property type="entry name" value="GLYCEROL DEHYDROGENASE 1"/>
    <property type="match status" value="1"/>
</dbReference>
<feature type="binding site" evidence="9">
    <location>
        <position position="121"/>
    </location>
    <ligand>
        <name>glycerol</name>
        <dbReference type="ChEBI" id="CHEBI:17754"/>
    </ligand>
</feature>